<evidence type="ECO:0000256" key="3">
    <source>
        <dbReference type="ARBA" id="ARBA00023219"/>
    </source>
</evidence>
<evidence type="ECO:0000256" key="1">
    <source>
        <dbReference type="ARBA" id="ARBA00022950"/>
    </source>
</evidence>
<keyword evidence="1" id="KW-0118">Viral capsid assembly</keyword>
<dbReference type="InterPro" id="IPR006944">
    <property type="entry name" value="Phage/GTA_portal"/>
</dbReference>
<protein>
    <submittedName>
        <fullName evidence="4">Portal protein</fullName>
    </submittedName>
</protein>
<dbReference type="RefSeq" id="YP_009191299.1">
    <property type="nucleotide sequence ID" value="NC_028692.1"/>
</dbReference>
<dbReference type="EMBL" id="KT355471">
    <property type="protein sequence ID" value="ALF00673.1"/>
    <property type="molecule type" value="Genomic_DNA"/>
</dbReference>
<name>A0A0M4R0C8_9CAUD</name>
<dbReference type="GeneID" id="26519572"/>
<evidence type="ECO:0000256" key="2">
    <source>
        <dbReference type="ARBA" id="ARBA00023009"/>
    </source>
</evidence>
<keyword evidence="5" id="KW-1185">Reference proteome</keyword>
<dbReference type="Gene3D" id="3.40.140.120">
    <property type="match status" value="1"/>
</dbReference>
<keyword evidence="1" id="KW-1188">Viral release from host cell</keyword>
<evidence type="ECO:0000313" key="4">
    <source>
        <dbReference type="EMBL" id="ALF00673.1"/>
    </source>
</evidence>
<organism evidence="4 5">
    <name type="scientific">Arthrobacter phage Decurro</name>
    <dbReference type="NCBI Taxonomy" id="1698361"/>
    <lineage>
        <taxon>Viruses</taxon>
        <taxon>Duplodnaviria</taxon>
        <taxon>Heunggongvirae</taxon>
        <taxon>Uroviricota</taxon>
        <taxon>Caudoviricetes</taxon>
        <taxon>Decurrovirus</taxon>
        <taxon>Decurrovirus decurro</taxon>
    </lineage>
</organism>
<dbReference type="OrthoDB" id="8622at10239"/>
<sequence length="386" mass="42418">MPLWNNPLAKPAGILARQAAASVDVLAGNVVSWEYAEPDPAPRDHFQTLTLAHLLGVEYVNIDRTAAMGIGAVAKLRKTACGFIGRMPLIAYRGHDVLARQPKIVLQPEAGRPRFVTMAWVTEALMFYGKAWFTVEERYAEDGRPARLRWVPEWKAEFNTAGQLVKAYGVDIDPADVIRVDGIDEGLLNYAQPVLREARAIDIAAGRASDNPVPSIDLHQTGGDPLTNEQIDALIERWASNRRAKNGGVSFTNQSVEAKTMGQPVEQLLIDGRNVAALNIARAAGFPAWAVDASVNGSSITYSNSPSRTRELIDYALSPYLEAIAARFSMDDILPAGTWCRFDYSELLRGDFAARMDAYKVAKDAEIYSTEELRAMELGRPLEVSE</sequence>
<dbReference type="Gene3D" id="1.20.1270.210">
    <property type="match status" value="1"/>
</dbReference>
<dbReference type="KEGG" id="vg:26519572"/>
<dbReference type="Pfam" id="PF04860">
    <property type="entry name" value="Phage_portal"/>
    <property type="match status" value="1"/>
</dbReference>
<reference evidence="4 5" key="1">
    <citation type="submission" date="2015-07" db="EMBL/GenBank/DDBJ databases">
        <authorList>
            <person name="Pizzorno M.C."/>
            <person name="Stowe E.L."/>
            <person name="Andolino C.J."/>
            <person name="Luftman N.D."/>
            <person name="Meredith S.M."/>
            <person name="Pirnie R.T."/>
            <person name="Yankauskas J.R."/>
            <person name="Ball S.L."/>
            <person name="Bradley K.W."/>
            <person name="Asai D.J."/>
            <person name="Bowman C.A."/>
            <person name="Russell D.A."/>
            <person name="Pope W.H."/>
            <person name="Jacobs-Sera D."/>
            <person name="Hendrix R.W."/>
            <person name="Hatfull G.F."/>
        </authorList>
    </citation>
    <scope>NUCLEOTIDE SEQUENCE [LARGE SCALE GENOMIC DNA]</scope>
</reference>
<keyword evidence="3" id="KW-0231">Viral genome packaging</keyword>
<dbReference type="Gene3D" id="3.30.1120.70">
    <property type="match status" value="1"/>
</dbReference>
<accession>A0A0M4R0C8</accession>
<proteinExistence type="predicted"/>
<gene>
    <name evidence="4" type="ORF">SEA_DECURRO_6</name>
</gene>
<dbReference type="Proteomes" id="UP000214345">
    <property type="component" value="Segment"/>
</dbReference>
<keyword evidence="2" id="KW-1162">Viral penetration into host cytoplasm</keyword>
<keyword evidence="2" id="KW-1171">Viral genome ejection through host cell envelope</keyword>
<keyword evidence="2" id="KW-1160">Virus entry into host cell</keyword>
<evidence type="ECO:0000313" key="5">
    <source>
        <dbReference type="Proteomes" id="UP000214345"/>
    </source>
</evidence>